<reference evidence="2 3" key="1">
    <citation type="submission" date="2023-06" db="EMBL/GenBank/DDBJ databases">
        <title>Pelomonas sp. PFR6 16S ribosomal RNA gene Genome sequencing and assembly.</title>
        <authorList>
            <person name="Woo H."/>
        </authorList>
    </citation>
    <scope>NUCLEOTIDE SEQUENCE [LARGE SCALE GENOMIC DNA]</scope>
    <source>
        <strain evidence="2 3">PFR6</strain>
    </source>
</reference>
<comment type="caution">
    <text evidence="2">The sequence shown here is derived from an EMBL/GenBank/DDBJ whole genome shotgun (WGS) entry which is preliminary data.</text>
</comment>
<dbReference type="PANTHER" id="PTHR35936">
    <property type="entry name" value="MEMBRANE-BOUND LYTIC MUREIN TRANSGLYCOSYLASE F"/>
    <property type="match status" value="1"/>
</dbReference>
<dbReference type="SUPFAM" id="SSF53850">
    <property type="entry name" value="Periplasmic binding protein-like II"/>
    <property type="match status" value="1"/>
</dbReference>
<gene>
    <name evidence="2" type="ORF">QWJ38_08615</name>
</gene>
<protein>
    <submittedName>
        <fullName evidence="2">Transporter substrate-binding domain-containing protein</fullName>
    </submittedName>
</protein>
<dbReference type="RefSeq" id="WP_290358640.1">
    <property type="nucleotide sequence ID" value="NZ_JAUHHC010000002.1"/>
</dbReference>
<feature type="chain" id="PRO_5045683838" evidence="1">
    <location>
        <begin position="21"/>
        <end position="232"/>
    </location>
</feature>
<sequence length="232" mass="25084">MRRALSCVLLLLLSAPLALAAPERPSLRVALFDVAPYALSNAGRLDGIYVRLARELLAEAGLDARIELVPFARIPLLIGQDGSDMTISFATEALEAAAERLGTVMYVESLVVTSRARPASQLADLSGALIGRARGGCQDLRARDDLGLRWLDIKGFDNALKMLALGRLDGLCLTRDVLKHYAAVAEVERDSLGTEIVIGRRPVLVFVRKGLDAGTVDRLRNVLASRKPRSTD</sequence>
<accession>A0ABT8DPQ7</accession>
<dbReference type="Gene3D" id="3.40.190.10">
    <property type="entry name" value="Periplasmic binding protein-like II"/>
    <property type="match status" value="2"/>
</dbReference>
<proteinExistence type="predicted"/>
<dbReference type="Proteomes" id="UP001228044">
    <property type="component" value="Unassembled WGS sequence"/>
</dbReference>
<keyword evidence="1" id="KW-0732">Signal</keyword>
<evidence type="ECO:0000256" key="1">
    <source>
        <dbReference type="SAM" id="SignalP"/>
    </source>
</evidence>
<feature type="signal peptide" evidence="1">
    <location>
        <begin position="1"/>
        <end position="20"/>
    </location>
</feature>
<evidence type="ECO:0000313" key="3">
    <source>
        <dbReference type="Proteomes" id="UP001228044"/>
    </source>
</evidence>
<keyword evidence="3" id="KW-1185">Reference proteome</keyword>
<name>A0ABT8DPQ7_9BURK</name>
<dbReference type="EMBL" id="JAUHHC010000002">
    <property type="protein sequence ID" value="MDN3920336.1"/>
    <property type="molecule type" value="Genomic_DNA"/>
</dbReference>
<dbReference type="PANTHER" id="PTHR35936:SF19">
    <property type="entry name" value="AMINO-ACID-BINDING PROTEIN YXEM-RELATED"/>
    <property type="match status" value="1"/>
</dbReference>
<evidence type="ECO:0000313" key="2">
    <source>
        <dbReference type="EMBL" id="MDN3920336.1"/>
    </source>
</evidence>
<organism evidence="2 3">
    <name type="scientific">Roseateles violae</name>
    <dbReference type="NCBI Taxonomy" id="3058042"/>
    <lineage>
        <taxon>Bacteria</taxon>
        <taxon>Pseudomonadati</taxon>
        <taxon>Pseudomonadota</taxon>
        <taxon>Betaproteobacteria</taxon>
        <taxon>Burkholderiales</taxon>
        <taxon>Sphaerotilaceae</taxon>
        <taxon>Roseateles</taxon>
    </lineage>
</organism>